<keyword evidence="2" id="KW-1133">Transmembrane helix</keyword>
<evidence type="ECO:0000256" key="2">
    <source>
        <dbReference type="SAM" id="Phobius"/>
    </source>
</evidence>
<dbReference type="Proteomes" id="UP000271162">
    <property type="component" value="Unassembled WGS sequence"/>
</dbReference>
<reference evidence="3 4" key="2">
    <citation type="submission" date="2018-11" db="EMBL/GenBank/DDBJ databases">
        <authorList>
            <consortium name="Pathogen Informatics"/>
        </authorList>
    </citation>
    <scope>NUCLEOTIDE SEQUENCE [LARGE SCALE GENOMIC DNA]</scope>
</reference>
<evidence type="ECO:0000313" key="4">
    <source>
        <dbReference type="Proteomes" id="UP000271162"/>
    </source>
</evidence>
<feature type="compositionally biased region" description="Polar residues" evidence="1">
    <location>
        <begin position="35"/>
        <end position="54"/>
    </location>
</feature>
<dbReference type="AlphaFoldDB" id="A0A0N4XQ66"/>
<dbReference type="GO" id="GO:0035556">
    <property type="term" value="P:intracellular signal transduction"/>
    <property type="evidence" value="ECO:0007669"/>
    <property type="project" value="InterPro"/>
</dbReference>
<evidence type="ECO:0000256" key="1">
    <source>
        <dbReference type="SAM" id="MobiDB-lite"/>
    </source>
</evidence>
<feature type="region of interest" description="Disordered" evidence="1">
    <location>
        <begin position="35"/>
        <end position="57"/>
    </location>
</feature>
<organism evidence="5">
    <name type="scientific">Nippostrongylus brasiliensis</name>
    <name type="common">Rat hookworm</name>
    <dbReference type="NCBI Taxonomy" id="27835"/>
    <lineage>
        <taxon>Eukaryota</taxon>
        <taxon>Metazoa</taxon>
        <taxon>Ecdysozoa</taxon>
        <taxon>Nematoda</taxon>
        <taxon>Chromadorea</taxon>
        <taxon>Rhabditida</taxon>
        <taxon>Rhabditina</taxon>
        <taxon>Rhabditomorpha</taxon>
        <taxon>Strongyloidea</taxon>
        <taxon>Heligmosomidae</taxon>
        <taxon>Nippostrongylus</taxon>
    </lineage>
</organism>
<keyword evidence="2" id="KW-0812">Transmembrane</keyword>
<protein>
    <submittedName>
        <fullName evidence="3 5">Uncharacterized protein</fullName>
    </submittedName>
</protein>
<gene>
    <name evidence="3" type="ORF">NBR_LOCUS4671</name>
</gene>
<dbReference type="EMBL" id="UYSL01009219">
    <property type="protein sequence ID" value="VDL68260.1"/>
    <property type="molecule type" value="Genomic_DNA"/>
</dbReference>
<name>A0A0N4XQ66_NIPBR</name>
<keyword evidence="2" id="KW-0472">Membrane</keyword>
<proteinExistence type="predicted"/>
<dbReference type="WBParaSite" id="NBR_0000466801-mRNA-1">
    <property type="protein sequence ID" value="NBR_0000466801-mRNA-1"/>
    <property type="gene ID" value="NBR_0000466801"/>
</dbReference>
<keyword evidence="4" id="KW-1185">Reference proteome</keyword>
<feature type="transmembrane region" description="Helical" evidence="2">
    <location>
        <begin position="93"/>
        <end position="115"/>
    </location>
</feature>
<dbReference type="STRING" id="27835.A0A0N4XQ66"/>
<evidence type="ECO:0000313" key="3">
    <source>
        <dbReference type="EMBL" id="VDL68260.1"/>
    </source>
</evidence>
<dbReference type="InterPro" id="IPR036572">
    <property type="entry name" value="Doublecortin_dom_sf"/>
</dbReference>
<accession>A0A0N4XQ66</accession>
<reference evidence="5" key="1">
    <citation type="submission" date="2017-02" db="UniProtKB">
        <authorList>
            <consortium name="WormBaseParasite"/>
        </authorList>
    </citation>
    <scope>IDENTIFICATION</scope>
</reference>
<evidence type="ECO:0000313" key="5">
    <source>
        <dbReference type="WBParaSite" id="NBR_0000466801-mRNA-1"/>
    </source>
</evidence>
<dbReference type="SUPFAM" id="SSF89837">
    <property type="entry name" value="Doublecortin (DC)"/>
    <property type="match status" value="1"/>
</dbReference>
<sequence>MFAARQPRYIDDDLTTPRASSFDVRSEADQLHTASMTSSIVADSRDSSNTSPTESRVDVVNTADATSTPKPFRCVTRSAKAKRIRFYRNGDQYYKVSKCLVCYLLFLVIVFKFFHFDLFLSCVVW</sequence>